<feature type="domain" description="Tetrapyrrole methylase" evidence="6">
    <location>
        <begin position="50"/>
        <end position="262"/>
    </location>
</feature>
<dbReference type="NCBIfam" id="TIGR01469">
    <property type="entry name" value="cobA_cysG_Cterm"/>
    <property type="match status" value="1"/>
</dbReference>
<gene>
    <name evidence="7" type="ORF">AVDCRST_MAG41-731</name>
</gene>
<dbReference type="InterPro" id="IPR014777">
    <property type="entry name" value="4pyrrole_Mease_sub1"/>
</dbReference>
<dbReference type="FunFam" id="3.30.950.10:FF:000001">
    <property type="entry name" value="Siroheme synthase"/>
    <property type="match status" value="1"/>
</dbReference>
<evidence type="ECO:0000313" key="7">
    <source>
        <dbReference type="EMBL" id="CAA9225719.1"/>
    </source>
</evidence>
<keyword evidence="2 7" id="KW-0489">Methyltransferase</keyword>
<dbReference type="GO" id="GO:0019354">
    <property type="term" value="P:siroheme biosynthetic process"/>
    <property type="evidence" value="ECO:0007669"/>
    <property type="project" value="InterPro"/>
</dbReference>
<dbReference type="GO" id="GO:0016491">
    <property type="term" value="F:oxidoreductase activity"/>
    <property type="evidence" value="ECO:0007669"/>
    <property type="project" value="UniProtKB-KW"/>
</dbReference>
<keyword evidence="4" id="KW-0949">S-adenosyl-L-methionine</keyword>
<dbReference type="Gene3D" id="3.40.1010.10">
    <property type="entry name" value="Cobalt-precorrin-4 Transmethylase, Domain 1"/>
    <property type="match status" value="1"/>
</dbReference>
<keyword evidence="7" id="KW-0560">Oxidoreductase</keyword>
<dbReference type="PANTHER" id="PTHR45790:SF3">
    <property type="entry name" value="S-ADENOSYL-L-METHIONINE-DEPENDENT UROPORPHYRINOGEN III METHYLTRANSFERASE, CHLOROPLASTIC"/>
    <property type="match status" value="1"/>
</dbReference>
<dbReference type="InterPro" id="IPR050161">
    <property type="entry name" value="Siro_Cobalamin_biosynth"/>
</dbReference>
<protein>
    <recommendedName>
        <fullName evidence="1">uroporphyrinogen-III C-methyltransferase</fullName>
        <ecNumber evidence="1">2.1.1.107</ecNumber>
    </recommendedName>
</protein>
<evidence type="ECO:0000256" key="4">
    <source>
        <dbReference type="ARBA" id="ARBA00022691"/>
    </source>
</evidence>
<dbReference type="NCBIfam" id="NF004790">
    <property type="entry name" value="PRK06136.1"/>
    <property type="match status" value="1"/>
</dbReference>
<dbReference type="InterPro" id="IPR006366">
    <property type="entry name" value="CobA/CysG_C"/>
</dbReference>
<dbReference type="PANTHER" id="PTHR45790">
    <property type="entry name" value="SIROHEME SYNTHASE-RELATED"/>
    <property type="match status" value="1"/>
</dbReference>
<dbReference type="AlphaFoldDB" id="A0A6J4HL86"/>
<keyword evidence="3 7" id="KW-0808">Transferase</keyword>
<organism evidence="7">
    <name type="scientific">uncultured Mycobacteriales bacterium</name>
    <dbReference type="NCBI Taxonomy" id="581187"/>
    <lineage>
        <taxon>Bacteria</taxon>
        <taxon>Bacillati</taxon>
        <taxon>Actinomycetota</taxon>
        <taxon>Actinomycetes</taxon>
        <taxon>Mycobacteriales</taxon>
        <taxon>environmental samples</taxon>
    </lineage>
</organism>
<name>A0A6J4HL86_9ACTN</name>
<dbReference type="GO" id="GO:0004851">
    <property type="term" value="F:uroporphyrin-III C-methyltransferase activity"/>
    <property type="evidence" value="ECO:0007669"/>
    <property type="project" value="UniProtKB-EC"/>
</dbReference>
<dbReference type="EMBL" id="CADCTP010000077">
    <property type="protein sequence ID" value="CAA9225719.1"/>
    <property type="molecule type" value="Genomic_DNA"/>
</dbReference>
<accession>A0A6J4HL86</accession>
<dbReference type="InterPro" id="IPR035996">
    <property type="entry name" value="4pyrrol_Methylase_sf"/>
</dbReference>
<dbReference type="SUPFAM" id="SSF53790">
    <property type="entry name" value="Tetrapyrrole methylase"/>
    <property type="match status" value="1"/>
</dbReference>
<dbReference type="Gene3D" id="3.30.950.10">
    <property type="entry name" value="Methyltransferase, Cobalt-precorrin-4 Transmethylase, Domain 2"/>
    <property type="match status" value="1"/>
</dbReference>
<keyword evidence="5" id="KW-0627">Porphyrin biosynthesis</keyword>
<dbReference type="EC" id="2.1.1.107" evidence="1"/>
<feature type="non-terminal residue" evidence="7">
    <location>
        <position position="1"/>
    </location>
</feature>
<proteinExistence type="predicted"/>
<dbReference type="InterPro" id="IPR000878">
    <property type="entry name" value="4pyrrol_Mease"/>
</dbReference>
<sequence>AVARGGGLLVAVTGETADPGRTRAVRDAVALLLETGELPLRAHRPGPGRVALVGGGPGDPGLITVRGRRLLAEADVVVVDRLAPRALLDRLDPAVEVVDVGKTPHGAGPTQPDISALLVQRARAGRRVVRLKGGDPFVFGRGGEEVLACVRAGVPVEVVPGVTSAVAGPAAAGIPVTHRGVAADFAVVSGHVEPGAGPGSVIDWQALADGPATLVLLMALDRLGPAAAALVARGRPGDTPVAVVRRATLPDQQVLVATLDTVAAEVARAGLRPPAVVVVGRVVALREQLWGGAPPAPPAS</sequence>
<evidence type="ECO:0000256" key="1">
    <source>
        <dbReference type="ARBA" id="ARBA00012162"/>
    </source>
</evidence>
<evidence type="ECO:0000259" key="6">
    <source>
        <dbReference type="Pfam" id="PF00590"/>
    </source>
</evidence>
<evidence type="ECO:0000256" key="5">
    <source>
        <dbReference type="ARBA" id="ARBA00023244"/>
    </source>
</evidence>
<dbReference type="GO" id="GO:0032259">
    <property type="term" value="P:methylation"/>
    <property type="evidence" value="ECO:0007669"/>
    <property type="project" value="UniProtKB-KW"/>
</dbReference>
<reference evidence="7" key="1">
    <citation type="submission" date="2020-02" db="EMBL/GenBank/DDBJ databases">
        <authorList>
            <person name="Meier V. D."/>
        </authorList>
    </citation>
    <scope>NUCLEOTIDE SEQUENCE</scope>
    <source>
        <strain evidence="7">AVDCRST_MAG41</strain>
    </source>
</reference>
<dbReference type="Pfam" id="PF00590">
    <property type="entry name" value="TP_methylase"/>
    <property type="match status" value="1"/>
</dbReference>
<dbReference type="InterPro" id="IPR014776">
    <property type="entry name" value="4pyrrole_Mease_sub2"/>
</dbReference>
<evidence type="ECO:0000256" key="2">
    <source>
        <dbReference type="ARBA" id="ARBA00022603"/>
    </source>
</evidence>
<dbReference type="CDD" id="cd11642">
    <property type="entry name" value="SUMT"/>
    <property type="match status" value="1"/>
</dbReference>
<evidence type="ECO:0000256" key="3">
    <source>
        <dbReference type="ARBA" id="ARBA00022679"/>
    </source>
</evidence>
<dbReference type="FunFam" id="3.40.1010.10:FF:000001">
    <property type="entry name" value="Siroheme synthase"/>
    <property type="match status" value="1"/>
</dbReference>
<dbReference type="GO" id="GO:0016829">
    <property type="term" value="F:lyase activity"/>
    <property type="evidence" value="ECO:0007669"/>
    <property type="project" value="UniProtKB-KW"/>
</dbReference>
<keyword evidence="7" id="KW-0456">Lyase</keyword>